<name>A0A9X4MJY5_STRSU</name>
<keyword evidence="3 5" id="KW-0067">ATP-binding</keyword>
<organism evidence="5 6">
    <name type="scientific">Streptococcus suis</name>
    <dbReference type="NCBI Taxonomy" id="1307"/>
    <lineage>
        <taxon>Bacteria</taxon>
        <taxon>Bacillati</taxon>
        <taxon>Bacillota</taxon>
        <taxon>Bacilli</taxon>
        <taxon>Lactobacillales</taxon>
        <taxon>Streptococcaceae</taxon>
        <taxon>Streptococcus</taxon>
    </lineage>
</organism>
<dbReference type="Pfam" id="PF00005">
    <property type="entry name" value="ABC_tran"/>
    <property type="match status" value="1"/>
</dbReference>
<evidence type="ECO:0000313" key="5">
    <source>
        <dbReference type="EMBL" id="MDG4511895.1"/>
    </source>
</evidence>
<dbReference type="Proteomes" id="UP001152879">
    <property type="component" value="Unassembled WGS sequence"/>
</dbReference>
<evidence type="ECO:0000313" key="6">
    <source>
        <dbReference type="Proteomes" id="UP001152879"/>
    </source>
</evidence>
<dbReference type="SMART" id="SM00382">
    <property type="entry name" value="AAA"/>
    <property type="match status" value="1"/>
</dbReference>
<evidence type="ECO:0000256" key="3">
    <source>
        <dbReference type="ARBA" id="ARBA00022840"/>
    </source>
</evidence>
<dbReference type="InterPro" id="IPR003439">
    <property type="entry name" value="ABC_transporter-like_ATP-bd"/>
</dbReference>
<dbReference type="PANTHER" id="PTHR42939:SF1">
    <property type="entry name" value="ABC TRANSPORTER ATP-BINDING PROTEIN ALBC-RELATED"/>
    <property type="match status" value="1"/>
</dbReference>
<dbReference type="InterPro" id="IPR003593">
    <property type="entry name" value="AAA+_ATPase"/>
</dbReference>
<evidence type="ECO:0000256" key="1">
    <source>
        <dbReference type="ARBA" id="ARBA00022448"/>
    </source>
</evidence>
<dbReference type="PROSITE" id="PS00211">
    <property type="entry name" value="ABC_TRANSPORTER_1"/>
    <property type="match status" value="1"/>
</dbReference>
<dbReference type="InterPro" id="IPR051782">
    <property type="entry name" value="ABC_Transporter_VariousFunc"/>
</dbReference>
<comment type="caution">
    <text evidence="5">The sequence shown here is derived from an EMBL/GenBank/DDBJ whole genome shotgun (WGS) entry which is preliminary data.</text>
</comment>
<dbReference type="PROSITE" id="PS50893">
    <property type="entry name" value="ABC_TRANSPORTER_2"/>
    <property type="match status" value="1"/>
</dbReference>
<dbReference type="CDD" id="cd03230">
    <property type="entry name" value="ABC_DR_subfamily_A"/>
    <property type="match status" value="1"/>
</dbReference>
<keyword evidence="1" id="KW-0813">Transport</keyword>
<keyword evidence="2" id="KW-0547">Nucleotide-binding</keyword>
<sequence length="282" mass="31570">MKKVLMKSDAITITNLNKYYGSHQAVSNLNLSVYQGEIFGFLGANGAGKSTVIRCILGLVSKTSGDIVLLGGAYSSLTEALAHIGYLPSEAHFYPDMKVRDVIRLAAKARKIDCQTEADRICEFLEVPLDKKIKDLSLGNRKKVSIVCALQHKPRLLLLDEPTSGLDPLMQERFFTLIKEVCLNGATCFLSSHNLSEVKNYCDRAAIIKEGKLLVVDTVDHLTRSQTKNVTIWKDGQEKQFRYDGTSEDLLNHLVDLAPTDFLVEEPSLEDLFLHYYEEVEK</sequence>
<dbReference type="InterPro" id="IPR027417">
    <property type="entry name" value="P-loop_NTPase"/>
</dbReference>
<proteinExistence type="predicted"/>
<evidence type="ECO:0000256" key="2">
    <source>
        <dbReference type="ARBA" id="ARBA00022741"/>
    </source>
</evidence>
<dbReference type="InterPro" id="IPR017871">
    <property type="entry name" value="ABC_transporter-like_CS"/>
</dbReference>
<feature type="domain" description="ABC transporter" evidence="4">
    <location>
        <begin position="11"/>
        <end position="235"/>
    </location>
</feature>
<dbReference type="AlphaFoldDB" id="A0A9X4MJY5"/>
<protein>
    <submittedName>
        <fullName evidence="5">ABC transporter ATP-binding protein</fullName>
    </submittedName>
</protein>
<dbReference type="EMBL" id="JANFML010000006">
    <property type="protein sequence ID" value="MDG4511895.1"/>
    <property type="molecule type" value="Genomic_DNA"/>
</dbReference>
<dbReference type="SUPFAM" id="SSF52540">
    <property type="entry name" value="P-loop containing nucleoside triphosphate hydrolases"/>
    <property type="match status" value="1"/>
</dbReference>
<dbReference type="GO" id="GO:0005524">
    <property type="term" value="F:ATP binding"/>
    <property type="evidence" value="ECO:0007669"/>
    <property type="project" value="UniProtKB-KW"/>
</dbReference>
<accession>A0A9X4MJY5</accession>
<dbReference type="PANTHER" id="PTHR42939">
    <property type="entry name" value="ABC TRANSPORTER ATP-BINDING PROTEIN ALBC-RELATED"/>
    <property type="match status" value="1"/>
</dbReference>
<dbReference type="GO" id="GO:0016887">
    <property type="term" value="F:ATP hydrolysis activity"/>
    <property type="evidence" value="ECO:0007669"/>
    <property type="project" value="InterPro"/>
</dbReference>
<reference evidence="5" key="1">
    <citation type="submission" date="2022-07" db="EMBL/GenBank/DDBJ databases">
        <title>Whole Genome Sequencing of Streptococcus suis.</title>
        <authorList>
            <person name="Dai X."/>
            <person name="Huang J."/>
            <person name="Wang L."/>
        </authorList>
    </citation>
    <scope>NUCLEOTIDE SEQUENCE</scope>
    <source>
        <strain evidence="5">SFB2</strain>
    </source>
</reference>
<evidence type="ECO:0000259" key="4">
    <source>
        <dbReference type="PROSITE" id="PS50893"/>
    </source>
</evidence>
<dbReference type="Gene3D" id="3.40.50.300">
    <property type="entry name" value="P-loop containing nucleotide triphosphate hydrolases"/>
    <property type="match status" value="1"/>
</dbReference>
<gene>
    <name evidence="5" type="ORF">NOL15_03345</name>
</gene>